<proteinExistence type="predicted"/>
<accession>A0A4P6LVW2</accession>
<dbReference type="InterPro" id="IPR046947">
    <property type="entry name" value="LytR-like"/>
</dbReference>
<dbReference type="InterPro" id="IPR011006">
    <property type="entry name" value="CheY-like_superfamily"/>
</dbReference>
<dbReference type="SMART" id="SM00850">
    <property type="entry name" value="LytTR"/>
    <property type="match status" value="1"/>
</dbReference>
<keyword evidence="3" id="KW-0597">Phosphoprotein</keyword>
<evidence type="ECO:0000259" key="4">
    <source>
        <dbReference type="PROSITE" id="PS50110"/>
    </source>
</evidence>
<dbReference type="RefSeq" id="WP_130180323.1">
    <property type="nucleotide sequence ID" value="NZ_CP035945.1"/>
</dbReference>
<dbReference type="SUPFAM" id="SSF52172">
    <property type="entry name" value="CheY-like"/>
    <property type="match status" value="1"/>
</dbReference>
<dbReference type="Pfam" id="PF00072">
    <property type="entry name" value="Response_reg"/>
    <property type="match status" value="1"/>
</dbReference>
<dbReference type="PANTHER" id="PTHR37299:SF1">
    <property type="entry name" value="STAGE 0 SPORULATION PROTEIN A HOMOLOG"/>
    <property type="match status" value="1"/>
</dbReference>
<evidence type="ECO:0000259" key="5">
    <source>
        <dbReference type="PROSITE" id="PS50930"/>
    </source>
</evidence>
<dbReference type="Gene3D" id="3.40.50.2300">
    <property type="match status" value="1"/>
</dbReference>
<organism evidence="6 7">
    <name type="scientific">Blautia producta</name>
    <dbReference type="NCBI Taxonomy" id="33035"/>
    <lineage>
        <taxon>Bacteria</taxon>
        <taxon>Bacillati</taxon>
        <taxon>Bacillota</taxon>
        <taxon>Clostridia</taxon>
        <taxon>Lachnospirales</taxon>
        <taxon>Lachnospiraceae</taxon>
        <taxon>Blautia</taxon>
    </lineage>
</organism>
<evidence type="ECO:0000313" key="6">
    <source>
        <dbReference type="EMBL" id="QBE95952.1"/>
    </source>
</evidence>
<protein>
    <recommendedName>
        <fullName evidence="1">Stage 0 sporulation protein A homolog</fullName>
    </recommendedName>
</protein>
<gene>
    <name evidence="6" type="primary">natR_2</name>
    <name evidence="6" type="ORF">PMF13cell1_01478</name>
</gene>
<dbReference type="PROSITE" id="PS50110">
    <property type="entry name" value="RESPONSE_REGULATORY"/>
    <property type="match status" value="1"/>
</dbReference>
<dbReference type="Gene3D" id="2.40.50.1020">
    <property type="entry name" value="LytTr DNA-binding domain"/>
    <property type="match status" value="1"/>
</dbReference>
<dbReference type="AlphaFoldDB" id="A0A4P6LVW2"/>
<dbReference type="Proteomes" id="UP000289794">
    <property type="component" value="Chromosome"/>
</dbReference>
<dbReference type="GO" id="GO:0000156">
    <property type="term" value="F:phosphorelay response regulator activity"/>
    <property type="evidence" value="ECO:0007669"/>
    <property type="project" value="InterPro"/>
</dbReference>
<dbReference type="PROSITE" id="PS50930">
    <property type="entry name" value="HTH_LYTTR"/>
    <property type="match status" value="1"/>
</dbReference>
<evidence type="ECO:0000256" key="3">
    <source>
        <dbReference type="PROSITE-ProRule" id="PRU00169"/>
    </source>
</evidence>
<dbReference type="SMART" id="SM00448">
    <property type="entry name" value="REC"/>
    <property type="match status" value="1"/>
</dbReference>
<feature type="domain" description="HTH LytTR-type" evidence="5">
    <location>
        <begin position="134"/>
        <end position="231"/>
    </location>
</feature>
<dbReference type="InterPro" id="IPR007492">
    <property type="entry name" value="LytTR_DNA-bd_dom"/>
</dbReference>
<feature type="domain" description="Response regulatory" evidence="4">
    <location>
        <begin position="3"/>
        <end position="121"/>
    </location>
</feature>
<comment type="function">
    <text evidence="2">May play the central regulatory role in sporulation. It may be an element of the effector pathway responsible for the activation of sporulation genes in response to nutritional stress. Spo0A may act in concert with spo0H (a sigma factor) to control the expression of some genes that are critical to the sporulation process.</text>
</comment>
<dbReference type="InterPro" id="IPR001789">
    <property type="entry name" value="Sig_transdc_resp-reg_receiver"/>
</dbReference>
<sequence>MSRIAIADDQIEFVQMINEVVSRFYSKKGLICKIKSYDSSNTLLFDLEEINFDIYILDIEMPGLNGLQIAEKIRKNNTGAFIIFITSHTKYALDAFDVQAYKYILKNQIKTKLEDTLDEIEEKLELDAKEYYIVSTKARYEKIYYKDILYIYKEGKNSVIVKNNESTFTRNSIQYVYKDLDHSQFIFIDRGCIVNIVHVMKIYSNEVYIRNGEKLLVSRAHVNEVKEHVHKYWRDKI</sequence>
<dbReference type="KEGG" id="bpro:PMF13cell1_01478"/>
<evidence type="ECO:0000256" key="2">
    <source>
        <dbReference type="ARBA" id="ARBA00024867"/>
    </source>
</evidence>
<evidence type="ECO:0000256" key="1">
    <source>
        <dbReference type="ARBA" id="ARBA00018672"/>
    </source>
</evidence>
<dbReference type="PANTHER" id="PTHR37299">
    <property type="entry name" value="TRANSCRIPTIONAL REGULATOR-RELATED"/>
    <property type="match status" value="1"/>
</dbReference>
<name>A0A4P6LVW2_9FIRM</name>
<reference evidence="6 7" key="1">
    <citation type="submission" date="2019-01" db="EMBL/GenBank/DDBJ databases">
        <title>PMF-metabolizing Aryl O-demethylase.</title>
        <authorList>
            <person name="Kim M."/>
        </authorList>
    </citation>
    <scope>NUCLEOTIDE SEQUENCE [LARGE SCALE GENOMIC DNA]</scope>
    <source>
        <strain evidence="6 7">PMF1</strain>
    </source>
</reference>
<dbReference type="EMBL" id="CP035945">
    <property type="protein sequence ID" value="QBE95952.1"/>
    <property type="molecule type" value="Genomic_DNA"/>
</dbReference>
<feature type="modified residue" description="4-aspartylphosphate" evidence="3">
    <location>
        <position position="58"/>
    </location>
</feature>
<evidence type="ECO:0000313" key="7">
    <source>
        <dbReference type="Proteomes" id="UP000289794"/>
    </source>
</evidence>
<dbReference type="Pfam" id="PF04397">
    <property type="entry name" value="LytTR"/>
    <property type="match status" value="1"/>
</dbReference>
<dbReference type="GO" id="GO:0003677">
    <property type="term" value="F:DNA binding"/>
    <property type="evidence" value="ECO:0007669"/>
    <property type="project" value="InterPro"/>
</dbReference>